<dbReference type="FunFam" id="3.30.479.30:FF:000008">
    <property type="entry name" value="Stomatin-like protein 2, mitochondrial"/>
    <property type="match status" value="1"/>
</dbReference>
<name>A0A0D2WPU8_CAPO3</name>
<feature type="region of interest" description="Disordered" evidence="4">
    <location>
        <begin position="374"/>
        <end position="402"/>
    </location>
</feature>
<dbReference type="STRING" id="595528.A0A0D2WPU8"/>
<keyword evidence="7" id="KW-1185">Reference proteome</keyword>
<dbReference type="PRINTS" id="PR00721">
    <property type="entry name" value="STOMATIN"/>
</dbReference>
<dbReference type="InterPro" id="IPR001972">
    <property type="entry name" value="Stomatin_HflK_fam"/>
</dbReference>
<dbReference type="GO" id="GO:0005739">
    <property type="term" value="C:mitochondrion"/>
    <property type="evidence" value="ECO:0007669"/>
    <property type="project" value="UniProtKB-SubCell"/>
</dbReference>
<dbReference type="PANTHER" id="PTHR43327:SF10">
    <property type="entry name" value="STOMATIN-LIKE PROTEIN 2, MITOCHONDRIAL"/>
    <property type="match status" value="1"/>
</dbReference>
<dbReference type="Pfam" id="PF16200">
    <property type="entry name" value="Band_7_C"/>
    <property type="match status" value="1"/>
</dbReference>
<dbReference type="AlphaFoldDB" id="A0A0D2WPU8"/>
<dbReference type="eggNOG" id="KOG2620">
    <property type="taxonomic scope" value="Eukaryota"/>
</dbReference>
<gene>
    <name evidence="6" type="ORF">CAOG_003698</name>
</gene>
<dbReference type="CDD" id="cd08829">
    <property type="entry name" value="SPFH_paraslipin"/>
    <property type="match status" value="1"/>
</dbReference>
<dbReference type="InParanoid" id="A0A0D2WPU8"/>
<feature type="domain" description="Band 7" evidence="5">
    <location>
        <begin position="77"/>
        <end position="235"/>
    </location>
</feature>
<evidence type="ECO:0000256" key="4">
    <source>
        <dbReference type="SAM" id="MobiDB-lite"/>
    </source>
</evidence>
<sequence length="402" mass="42818">MQTAAASSMLRSATLLPSAVASASVISHPAAVAAAARYGGLAARTGLATAALRPTLSQAPVRHASLQSRRQTIPLNTGINFVPQQEAWVVERFGKFHSVLEPGLNLLVPIVDQIRYVHSLKELALDIPSQSAITQDNVTLNLDGVLYLSIVDPKKASYGVENPEYAVKQLAQTTMRSEIGMMKLDDVFKERASLNARIVEAINSASNVWGITCLRYEIRDIQLPERVIESMQMQVAAERKKRAAILESEGQREAAINIAEGHKQSMILSSEAQRLKQINEATGQAQAIESIAKATAQSLTEVGAAMARQGGAEAMSFSVAQQYMEAFSKIAKAGNTILLPANATDPASMVSQALAVFKGIQGVVPSAPSALSDVATRAQPAAPARERAITTTTTSTDTTKSD</sequence>
<evidence type="ECO:0000256" key="3">
    <source>
        <dbReference type="ARBA" id="ARBA00023128"/>
    </source>
</evidence>
<reference evidence="7" key="1">
    <citation type="submission" date="2011-02" db="EMBL/GenBank/DDBJ databases">
        <title>The Genome Sequence of Capsaspora owczarzaki ATCC 30864.</title>
        <authorList>
            <person name="Russ C."/>
            <person name="Cuomo C."/>
            <person name="Burger G."/>
            <person name="Gray M.W."/>
            <person name="Holland P.W.H."/>
            <person name="King N."/>
            <person name="Lang F.B.F."/>
            <person name="Roger A.J."/>
            <person name="Ruiz-Trillo I."/>
            <person name="Young S.K."/>
            <person name="Zeng Q."/>
            <person name="Gargeya S."/>
            <person name="Alvarado L."/>
            <person name="Berlin A."/>
            <person name="Chapman S.B."/>
            <person name="Chen Z."/>
            <person name="Freedman E."/>
            <person name="Gellesch M."/>
            <person name="Goldberg J."/>
            <person name="Griggs A."/>
            <person name="Gujja S."/>
            <person name="Heilman E."/>
            <person name="Heiman D."/>
            <person name="Howarth C."/>
            <person name="Mehta T."/>
            <person name="Neiman D."/>
            <person name="Pearson M."/>
            <person name="Roberts A."/>
            <person name="Saif S."/>
            <person name="Shea T."/>
            <person name="Shenoy N."/>
            <person name="Sisk P."/>
            <person name="Stolte C."/>
            <person name="Sykes S."/>
            <person name="White J."/>
            <person name="Yandava C."/>
            <person name="Haas B."/>
            <person name="Nusbaum C."/>
            <person name="Birren B."/>
        </authorList>
    </citation>
    <scope>NUCLEOTIDE SEQUENCE</scope>
    <source>
        <strain evidence="7">ATCC 30864</strain>
    </source>
</reference>
<protein>
    <submittedName>
        <fullName evidence="6">Stomatin-like protein 2</fullName>
    </submittedName>
</protein>
<dbReference type="GO" id="GO:0016020">
    <property type="term" value="C:membrane"/>
    <property type="evidence" value="ECO:0007669"/>
    <property type="project" value="InterPro"/>
</dbReference>
<dbReference type="EMBL" id="KE346364">
    <property type="protein sequence ID" value="KJE92798.1"/>
    <property type="molecule type" value="Genomic_DNA"/>
</dbReference>
<dbReference type="InterPro" id="IPR050710">
    <property type="entry name" value="Band7/mec-2_domain"/>
</dbReference>
<organism evidence="6 7">
    <name type="scientific">Capsaspora owczarzaki (strain ATCC 30864)</name>
    <dbReference type="NCBI Taxonomy" id="595528"/>
    <lineage>
        <taxon>Eukaryota</taxon>
        <taxon>Filasterea</taxon>
        <taxon>Capsaspora</taxon>
    </lineage>
</organism>
<keyword evidence="3" id="KW-0496">Mitochondrion</keyword>
<dbReference type="OrthoDB" id="434619at2759"/>
<accession>A0A0D2WPU8</accession>
<dbReference type="Proteomes" id="UP000008743">
    <property type="component" value="Unassembled WGS sequence"/>
</dbReference>
<dbReference type="FunCoup" id="A0A0D2WPU8">
    <property type="interactions" value="427"/>
</dbReference>
<comment type="similarity">
    <text evidence="2">Belongs to the band 7/mec-2 family.</text>
</comment>
<proteinExistence type="inferred from homology"/>
<dbReference type="InterPro" id="IPR001107">
    <property type="entry name" value="Band_7"/>
</dbReference>
<dbReference type="SMART" id="SM00244">
    <property type="entry name" value="PHB"/>
    <property type="match status" value="1"/>
</dbReference>
<dbReference type="RefSeq" id="XP_004363426.1">
    <property type="nucleotide sequence ID" value="XM_004363369.2"/>
</dbReference>
<evidence type="ECO:0000313" key="7">
    <source>
        <dbReference type="Proteomes" id="UP000008743"/>
    </source>
</evidence>
<dbReference type="Gene3D" id="3.30.479.30">
    <property type="entry name" value="Band 7 domain"/>
    <property type="match status" value="1"/>
</dbReference>
<dbReference type="OMA" id="YLQMLPK"/>
<evidence type="ECO:0000256" key="1">
    <source>
        <dbReference type="ARBA" id="ARBA00004173"/>
    </source>
</evidence>
<evidence type="ECO:0000259" key="5">
    <source>
        <dbReference type="SMART" id="SM00244"/>
    </source>
</evidence>
<evidence type="ECO:0000256" key="2">
    <source>
        <dbReference type="ARBA" id="ARBA00008164"/>
    </source>
</evidence>
<evidence type="ECO:0000313" key="6">
    <source>
        <dbReference type="EMBL" id="KJE92798.1"/>
    </source>
</evidence>
<dbReference type="Pfam" id="PF01145">
    <property type="entry name" value="Band_7"/>
    <property type="match status" value="1"/>
</dbReference>
<dbReference type="InterPro" id="IPR036013">
    <property type="entry name" value="Band_7/SPFH_dom_sf"/>
</dbReference>
<feature type="compositionally biased region" description="Low complexity" evidence="4">
    <location>
        <begin position="390"/>
        <end position="402"/>
    </location>
</feature>
<dbReference type="GO" id="GO:0007005">
    <property type="term" value="P:mitochondrion organization"/>
    <property type="evidence" value="ECO:0007669"/>
    <property type="project" value="TreeGrafter"/>
</dbReference>
<comment type="subcellular location">
    <subcellularLocation>
        <location evidence="1">Mitochondrion</location>
    </subcellularLocation>
</comment>
<dbReference type="PhylomeDB" id="A0A0D2WPU8"/>
<dbReference type="SUPFAM" id="SSF117892">
    <property type="entry name" value="Band 7/SPFH domain"/>
    <property type="match status" value="1"/>
</dbReference>
<dbReference type="InterPro" id="IPR032435">
    <property type="entry name" value="STML2-like_C"/>
</dbReference>
<dbReference type="PANTHER" id="PTHR43327">
    <property type="entry name" value="STOMATIN-LIKE PROTEIN 2, MITOCHONDRIAL"/>
    <property type="match status" value="1"/>
</dbReference>